<proteinExistence type="predicted"/>
<evidence type="ECO:0000256" key="3">
    <source>
        <dbReference type="ARBA" id="ARBA00048871"/>
    </source>
</evidence>
<dbReference type="PANTHER" id="PTHR11130">
    <property type="entry name" value="GLUTATHIONE SYNTHETASE"/>
    <property type="match status" value="1"/>
</dbReference>
<dbReference type="EMBL" id="GBHO01000233">
    <property type="protein sequence ID" value="JAG43371.1"/>
    <property type="molecule type" value="Transcribed_RNA"/>
</dbReference>
<protein>
    <recommendedName>
        <fullName evidence="1">Glutathione synthetase</fullName>
    </recommendedName>
    <alternativeName>
        <fullName evidence="2">Glutathione synthase</fullName>
    </alternativeName>
</protein>
<reference evidence="5" key="1">
    <citation type="journal article" date="2014" name="PLoS ONE">
        <title>Transcriptome-Based Identification of ABC Transporters in the Western Tarnished Plant Bug Lygus hesperus.</title>
        <authorList>
            <person name="Hull J.J."/>
            <person name="Chaney K."/>
            <person name="Geib S.M."/>
            <person name="Fabrick J.A."/>
            <person name="Brent C.S."/>
            <person name="Walsh D."/>
            <person name="Lavine L.C."/>
        </authorList>
    </citation>
    <scope>NUCLEOTIDE SEQUENCE</scope>
</reference>
<dbReference type="GO" id="GO:0043295">
    <property type="term" value="F:glutathione binding"/>
    <property type="evidence" value="ECO:0007669"/>
    <property type="project" value="TreeGrafter"/>
</dbReference>
<sequence>MTLASLTQYLQPIVLVVTQEGEVNTADQYKLLLQLTEAHKVISLRRTFAEIHDKLRMYTAKYNDDEDENNCLAPPFGVLEDRYLVSVVYFRNSYVPSDFPTETH</sequence>
<dbReference type="Pfam" id="PF03199">
    <property type="entry name" value="GSH_synthase"/>
    <property type="match status" value="1"/>
</dbReference>
<organism evidence="5">
    <name type="scientific">Lygus hesperus</name>
    <name type="common">Western plant bug</name>
    <dbReference type="NCBI Taxonomy" id="30085"/>
    <lineage>
        <taxon>Eukaryota</taxon>
        <taxon>Metazoa</taxon>
        <taxon>Ecdysozoa</taxon>
        <taxon>Arthropoda</taxon>
        <taxon>Hexapoda</taxon>
        <taxon>Insecta</taxon>
        <taxon>Pterygota</taxon>
        <taxon>Neoptera</taxon>
        <taxon>Paraneoptera</taxon>
        <taxon>Hemiptera</taxon>
        <taxon>Heteroptera</taxon>
        <taxon>Panheteroptera</taxon>
        <taxon>Cimicomorpha</taxon>
        <taxon>Miridae</taxon>
        <taxon>Mirini</taxon>
        <taxon>Lygus</taxon>
    </lineage>
</organism>
<dbReference type="PANTHER" id="PTHR11130:SF0">
    <property type="entry name" value="GLUTATHIONE SYNTHETASE"/>
    <property type="match status" value="1"/>
</dbReference>
<gene>
    <name evidence="5" type="primary">GSH2_1</name>
    <name evidence="5" type="ORF">CM83_6971</name>
</gene>
<dbReference type="SUPFAM" id="SSF52440">
    <property type="entry name" value="PreATP-grasp domain"/>
    <property type="match status" value="1"/>
</dbReference>
<dbReference type="InterPro" id="IPR037013">
    <property type="entry name" value="GSH-S_sub-bd_sf"/>
</dbReference>
<dbReference type="GO" id="GO:0005524">
    <property type="term" value="F:ATP binding"/>
    <property type="evidence" value="ECO:0007669"/>
    <property type="project" value="InterPro"/>
</dbReference>
<dbReference type="Gene3D" id="3.40.50.1760">
    <property type="entry name" value="Glutathione synthase, substrate-binding domain superfamily, eukaryotic"/>
    <property type="match status" value="1"/>
</dbReference>
<dbReference type="InterPro" id="IPR005615">
    <property type="entry name" value="Glutathione_synthase"/>
</dbReference>
<evidence type="ECO:0000256" key="1">
    <source>
        <dbReference type="ARBA" id="ARBA00020821"/>
    </source>
</evidence>
<feature type="domain" description="Glutathione synthase substrate-binding" evidence="4">
    <location>
        <begin position="13"/>
        <end position="103"/>
    </location>
</feature>
<evidence type="ECO:0000259" key="4">
    <source>
        <dbReference type="Pfam" id="PF03199"/>
    </source>
</evidence>
<name>A0A0A9ZGS9_LYGHE</name>
<accession>A0A0A9ZGS9</accession>
<dbReference type="InterPro" id="IPR004887">
    <property type="entry name" value="GSH_synth_subst-bd"/>
</dbReference>
<dbReference type="GO" id="GO:0004363">
    <property type="term" value="F:glutathione synthase activity"/>
    <property type="evidence" value="ECO:0007669"/>
    <property type="project" value="UniProtKB-EC"/>
</dbReference>
<dbReference type="InterPro" id="IPR016185">
    <property type="entry name" value="PreATP-grasp_dom_sf"/>
</dbReference>
<evidence type="ECO:0000256" key="2">
    <source>
        <dbReference type="ARBA" id="ARBA00030403"/>
    </source>
</evidence>
<dbReference type="GO" id="GO:0005829">
    <property type="term" value="C:cytosol"/>
    <property type="evidence" value="ECO:0007669"/>
    <property type="project" value="TreeGrafter"/>
</dbReference>
<reference evidence="5" key="2">
    <citation type="submission" date="2014-07" db="EMBL/GenBank/DDBJ databases">
        <authorList>
            <person name="Hull J."/>
        </authorList>
    </citation>
    <scope>NUCLEOTIDE SEQUENCE</scope>
</reference>
<dbReference type="AlphaFoldDB" id="A0A0A9ZGS9"/>
<evidence type="ECO:0000313" key="5">
    <source>
        <dbReference type="EMBL" id="JAG43371.1"/>
    </source>
</evidence>
<comment type="catalytic activity">
    <reaction evidence="3">
        <text>gamma-L-glutamyl-L-cysteine + glycine + ATP = glutathione + ADP + phosphate + H(+)</text>
        <dbReference type="Rhea" id="RHEA:13557"/>
        <dbReference type="ChEBI" id="CHEBI:15378"/>
        <dbReference type="ChEBI" id="CHEBI:30616"/>
        <dbReference type="ChEBI" id="CHEBI:43474"/>
        <dbReference type="ChEBI" id="CHEBI:57305"/>
        <dbReference type="ChEBI" id="CHEBI:57925"/>
        <dbReference type="ChEBI" id="CHEBI:58173"/>
        <dbReference type="ChEBI" id="CHEBI:456216"/>
        <dbReference type="EC" id="6.3.2.3"/>
    </reaction>
    <physiologicalReaction direction="left-to-right" evidence="3">
        <dbReference type="Rhea" id="RHEA:13558"/>
    </physiologicalReaction>
</comment>